<comment type="similarity">
    <text evidence="8">Belongs to the tRNA(Ile)-lysidine synthase family.</text>
</comment>
<dbReference type="InterPro" id="IPR012094">
    <property type="entry name" value="tRNA_Ile_lys_synt"/>
</dbReference>
<evidence type="ECO:0000256" key="1">
    <source>
        <dbReference type="ARBA" id="ARBA00004496"/>
    </source>
</evidence>
<keyword evidence="4 8" id="KW-0819">tRNA processing</keyword>
<dbReference type="Pfam" id="PF09179">
    <property type="entry name" value="TilS"/>
    <property type="match status" value="1"/>
</dbReference>
<dbReference type="CDD" id="cd01992">
    <property type="entry name" value="TilS_N"/>
    <property type="match status" value="1"/>
</dbReference>
<evidence type="ECO:0000256" key="6">
    <source>
        <dbReference type="ARBA" id="ARBA00022840"/>
    </source>
</evidence>
<dbReference type="SMART" id="SM00977">
    <property type="entry name" value="TilS_C"/>
    <property type="match status" value="1"/>
</dbReference>
<dbReference type="RefSeq" id="WP_400878667.1">
    <property type="nucleotide sequence ID" value="NZ_JBIWXY010000001.1"/>
</dbReference>
<dbReference type="SUPFAM" id="SSF52402">
    <property type="entry name" value="Adenine nucleotide alpha hydrolases-like"/>
    <property type="match status" value="1"/>
</dbReference>
<dbReference type="EC" id="6.3.4.19" evidence="8"/>
<dbReference type="SUPFAM" id="SSF56037">
    <property type="entry name" value="PheT/TilS domain"/>
    <property type="match status" value="1"/>
</dbReference>
<dbReference type="PANTHER" id="PTHR43033:SF1">
    <property type="entry name" value="TRNA(ILE)-LYSIDINE SYNTHASE-RELATED"/>
    <property type="match status" value="1"/>
</dbReference>
<keyword evidence="2 8" id="KW-0963">Cytoplasm</keyword>
<evidence type="ECO:0000256" key="5">
    <source>
        <dbReference type="ARBA" id="ARBA00022741"/>
    </source>
</evidence>
<dbReference type="InterPro" id="IPR014729">
    <property type="entry name" value="Rossmann-like_a/b/a_fold"/>
</dbReference>
<dbReference type="PANTHER" id="PTHR43033">
    <property type="entry name" value="TRNA(ILE)-LYSIDINE SYNTHASE-RELATED"/>
    <property type="match status" value="1"/>
</dbReference>
<comment type="catalytic activity">
    <reaction evidence="7 8">
        <text>cytidine(34) in tRNA(Ile2) + L-lysine + ATP = lysidine(34) in tRNA(Ile2) + AMP + diphosphate + H(+)</text>
        <dbReference type="Rhea" id="RHEA:43744"/>
        <dbReference type="Rhea" id="RHEA-COMP:10625"/>
        <dbReference type="Rhea" id="RHEA-COMP:10670"/>
        <dbReference type="ChEBI" id="CHEBI:15378"/>
        <dbReference type="ChEBI" id="CHEBI:30616"/>
        <dbReference type="ChEBI" id="CHEBI:32551"/>
        <dbReference type="ChEBI" id="CHEBI:33019"/>
        <dbReference type="ChEBI" id="CHEBI:82748"/>
        <dbReference type="ChEBI" id="CHEBI:83665"/>
        <dbReference type="ChEBI" id="CHEBI:456215"/>
        <dbReference type="EC" id="6.3.4.19"/>
    </reaction>
</comment>
<accession>A0ABW8GI24</accession>
<dbReference type="Gene3D" id="1.20.59.20">
    <property type="match status" value="1"/>
</dbReference>
<dbReference type="Pfam" id="PF01171">
    <property type="entry name" value="ATP_bind_3"/>
    <property type="match status" value="1"/>
</dbReference>
<dbReference type="NCBIfam" id="TIGR02433">
    <property type="entry name" value="lysidine_TilS_C"/>
    <property type="match status" value="1"/>
</dbReference>
<evidence type="ECO:0000256" key="4">
    <source>
        <dbReference type="ARBA" id="ARBA00022694"/>
    </source>
</evidence>
<keyword evidence="6 8" id="KW-0067">ATP-binding</keyword>
<evidence type="ECO:0000256" key="2">
    <source>
        <dbReference type="ARBA" id="ARBA00022490"/>
    </source>
</evidence>
<dbReference type="EMBL" id="JBIWXY010000001">
    <property type="protein sequence ID" value="MFJ5445015.1"/>
    <property type="molecule type" value="Genomic_DNA"/>
</dbReference>
<sequence length="447" mass="49966">MPTGLPELVRCFHRFLSLHTQPGQRLLLAFSGGLDSRVLLQLLAEARPSHNIVLEAMHVHHGLSPNADDWAVFCATECEKLDVPFHCARVDVERQSGLGIEASARRARYAALLAHPADYVLLAHHQDDQAETLLLQLLRGAGAKGLAGMAMHDAPRRLLRPLMDVPRSEIEAYAKLVGLQWIEDESNLDTRYDRNFCRHEIIPLLEQRYPAVKSTLARSAAHIAEAMILLDELAVIDADAVMVDGNIQVASLSTLSDQRARNLLRWWLASYGLPMPGIPRLQEMLHQLCHAGDKALLKVQVHECTYLRRYQGGAYLSVEPPLAALTPLQWQGEQSLRLPANGELLARYDVTAGLALSRLQGRSLTIRYRSGGERFKPDARRPTRTIKQLSQEFNIAPWLRDRMPLIYLEDELVMVPGFGVAAGWQAQPGEHGLLLDWQPLQPGVIMP</sequence>
<dbReference type="InterPro" id="IPR011063">
    <property type="entry name" value="TilS/TtcA_N"/>
</dbReference>
<evidence type="ECO:0000259" key="9">
    <source>
        <dbReference type="SMART" id="SM00977"/>
    </source>
</evidence>
<feature type="domain" description="Lysidine-tRNA(Ile) synthetase C-terminal" evidence="9">
    <location>
        <begin position="364"/>
        <end position="437"/>
    </location>
</feature>
<dbReference type="Gene3D" id="3.40.50.620">
    <property type="entry name" value="HUPs"/>
    <property type="match status" value="1"/>
</dbReference>
<name>A0ABW8GI24_9PROT</name>
<proteinExistence type="inferred from homology"/>
<organism evidence="10 11">
    <name type="scientific">Methylobacillus methanolivorans</name>
    <dbReference type="NCBI Taxonomy" id="1848927"/>
    <lineage>
        <taxon>Bacteria</taxon>
        <taxon>Pseudomonadati</taxon>
        <taxon>Pseudomonadota</taxon>
        <taxon>Betaproteobacteria</taxon>
        <taxon>Nitrosomonadales</taxon>
        <taxon>Methylophilaceae</taxon>
        <taxon>Methylobacillus</taxon>
    </lineage>
</organism>
<reference evidence="10 11" key="1">
    <citation type="submission" date="2024-11" db="EMBL/GenBank/DDBJ databases">
        <authorList>
            <person name="Kaparullina E.N."/>
            <person name="Delegan Y.A."/>
            <person name="Doronina N.V."/>
        </authorList>
    </citation>
    <scope>NUCLEOTIDE SEQUENCE [LARGE SCALE GENOMIC DNA]</scope>
    <source>
        <strain evidence="10 11">7sh_L</strain>
    </source>
</reference>
<comment type="subcellular location">
    <subcellularLocation>
        <location evidence="1 8">Cytoplasm</location>
    </subcellularLocation>
</comment>
<dbReference type="Pfam" id="PF11734">
    <property type="entry name" value="TilS_C"/>
    <property type="match status" value="1"/>
</dbReference>
<comment type="caution">
    <text evidence="10">The sequence shown here is derived from an EMBL/GenBank/DDBJ whole genome shotgun (WGS) entry which is preliminary data.</text>
</comment>
<keyword evidence="5 8" id="KW-0547">Nucleotide-binding</keyword>
<comment type="function">
    <text evidence="8">Ligates lysine onto the cytidine present at position 34 of the AUA codon-specific tRNA(Ile) that contains the anticodon CAU, in an ATP-dependent manner. Cytidine is converted to lysidine, thus changing the amino acid specificity of the tRNA from methionine to isoleucine.</text>
</comment>
<dbReference type="InterPro" id="IPR012795">
    <property type="entry name" value="tRNA_Ile_lys_synt_N"/>
</dbReference>
<keyword evidence="3 8" id="KW-0436">Ligase</keyword>
<dbReference type="HAMAP" id="MF_01161">
    <property type="entry name" value="tRNA_Ile_lys_synt"/>
    <property type="match status" value="1"/>
</dbReference>
<evidence type="ECO:0000313" key="10">
    <source>
        <dbReference type="EMBL" id="MFJ5445015.1"/>
    </source>
</evidence>
<dbReference type="InterPro" id="IPR015262">
    <property type="entry name" value="tRNA_Ile_lys_synt_subst-bd"/>
</dbReference>
<feature type="binding site" evidence="8">
    <location>
        <begin position="31"/>
        <end position="36"/>
    </location>
    <ligand>
        <name>ATP</name>
        <dbReference type="ChEBI" id="CHEBI:30616"/>
    </ligand>
</feature>
<dbReference type="Proteomes" id="UP001617669">
    <property type="component" value="Unassembled WGS sequence"/>
</dbReference>
<evidence type="ECO:0000256" key="8">
    <source>
        <dbReference type="HAMAP-Rule" id="MF_01161"/>
    </source>
</evidence>
<dbReference type="GO" id="GO:0032267">
    <property type="term" value="F:tRNA(Ile)-lysidine synthase activity"/>
    <property type="evidence" value="ECO:0007669"/>
    <property type="project" value="UniProtKB-EC"/>
</dbReference>
<protein>
    <recommendedName>
        <fullName evidence="8">tRNA(Ile)-lysidine synthase</fullName>
        <ecNumber evidence="8">6.3.4.19</ecNumber>
    </recommendedName>
    <alternativeName>
        <fullName evidence="8">tRNA(Ile)-2-lysyl-cytidine synthase</fullName>
    </alternativeName>
    <alternativeName>
        <fullName evidence="8">tRNA(Ile)-lysidine synthetase</fullName>
    </alternativeName>
</protein>
<evidence type="ECO:0000256" key="7">
    <source>
        <dbReference type="ARBA" id="ARBA00048539"/>
    </source>
</evidence>
<comment type="domain">
    <text evidence="8">The N-terminal region contains the highly conserved SGGXDS motif, predicted to be a P-loop motif involved in ATP binding.</text>
</comment>
<evidence type="ECO:0000313" key="11">
    <source>
        <dbReference type="Proteomes" id="UP001617669"/>
    </source>
</evidence>
<dbReference type="SUPFAM" id="SSF82829">
    <property type="entry name" value="MesJ substrate recognition domain-like"/>
    <property type="match status" value="1"/>
</dbReference>
<dbReference type="NCBIfam" id="TIGR02432">
    <property type="entry name" value="lysidine_TilS_N"/>
    <property type="match status" value="1"/>
</dbReference>
<dbReference type="InterPro" id="IPR012796">
    <property type="entry name" value="Lysidine-tRNA-synth_C"/>
</dbReference>
<keyword evidence="11" id="KW-1185">Reference proteome</keyword>
<evidence type="ECO:0000256" key="3">
    <source>
        <dbReference type="ARBA" id="ARBA00022598"/>
    </source>
</evidence>
<gene>
    <name evidence="8 10" type="primary">tilS</name>
    <name evidence="10" type="ORF">ACIKP9_02110</name>
</gene>